<dbReference type="KEGG" id="axe:P40_16210"/>
<organism evidence="5 6">
    <name type="scientific">Alloalcanivorax xenomutans</name>
    <dbReference type="NCBI Taxonomy" id="1094342"/>
    <lineage>
        <taxon>Bacteria</taxon>
        <taxon>Pseudomonadati</taxon>
        <taxon>Pseudomonadota</taxon>
        <taxon>Gammaproteobacteria</taxon>
        <taxon>Oceanospirillales</taxon>
        <taxon>Alcanivoracaceae</taxon>
        <taxon>Alloalcanivorax</taxon>
    </lineage>
</organism>
<dbReference type="PROSITE" id="PS51257">
    <property type="entry name" value="PROKAR_LIPOPROTEIN"/>
    <property type="match status" value="1"/>
</dbReference>
<protein>
    <submittedName>
        <fullName evidence="5">Sulfatase-like hydrolase/transferase</fullName>
    </submittedName>
</protein>
<evidence type="ECO:0000259" key="4">
    <source>
        <dbReference type="Pfam" id="PF00884"/>
    </source>
</evidence>
<sequence>MNRLSHLLILTGIALTVSGCWLDSDSDTAAGDHTPQRPNILFVIMDDVGIDQMPSMGYGGVHPPSMPSIDAIAAEGVRFRNTWSMPECSPGRAALLAGSYPTRTHINQAIGPNDLANSQLSPYATTIPKLLKQAGYQSAMFGKFHLAGPEHNVAGNGTPGELGWDYFHGWTGGLPGSIDTTAGGVAPEGTYSCGFVPSLVEDPLHGAAFGACYVQSGEGTACSGLTSVEHGDSAGLQCLTRGGILVPGQACQASAPAALDFERENAHYVSPLVINSEEGVEEAPLTDPRGRGYRSTLEVDAARDWINTRKAGTPWMATVSFSAAHTPLQVPPGNLLPSDATAAMRTDCGMGTDNLVNQRLLTDALIEAMDAELGRLLVETGIAERGEGGALVYRPESDTVVVIVGDNGSLGTTVKPPFDVTRAKGTAYQTGVWVPLIIAGPMVAMPDRDVGSMVNAADVFHLFGEIAGLEVAGLIPNGHDGVSMLPYLLDPAQPTLRQYNFTEGGLNLQAGGGRNGPCVIATTCSHTPVNKAVCEDNGGVWWGVGADAPEVVRGDLTQCWQVNQAIYQDDPARYDADRKGMGWTVYQAVRDDEYKLVRNHALDYDIDSDGPIDVYSEEFYRIDQQAPTPRLDSEGSDLLAGGDPSSLSDEERARHAELSDQLDAILASPGECPGDGNQDRRVDEADLANLDALVDGGWSGSSVYDFNLDGVTDAVDRAVISDHFGPCP</sequence>
<proteinExistence type="inferred from homology"/>
<feature type="domain" description="Sulfatase N-terminal" evidence="4">
    <location>
        <begin position="38"/>
        <end position="149"/>
    </location>
</feature>
<evidence type="ECO:0000313" key="5">
    <source>
        <dbReference type="EMBL" id="MCE7509817.1"/>
    </source>
</evidence>
<name>A0A9Q3W8H4_9GAMM</name>
<dbReference type="SUPFAM" id="SSF53649">
    <property type="entry name" value="Alkaline phosphatase-like"/>
    <property type="match status" value="1"/>
</dbReference>
<dbReference type="EMBL" id="JAJVKT010000017">
    <property type="protein sequence ID" value="MCE7509817.1"/>
    <property type="molecule type" value="Genomic_DNA"/>
</dbReference>
<comment type="similarity">
    <text evidence="1">Belongs to the sulfatase family.</text>
</comment>
<dbReference type="Pfam" id="PF00884">
    <property type="entry name" value="Sulfatase"/>
    <property type="match status" value="1"/>
</dbReference>
<feature type="region of interest" description="Disordered" evidence="3">
    <location>
        <begin position="624"/>
        <end position="650"/>
    </location>
</feature>
<evidence type="ECO:0000256" key="1">
    <source>
        <dbReference type="ARBA" id="ARBA00008779"/>
    </source>
</evidence>
<dbReference type="InterPro" id="IPR050738">
    <property type="entry name" value="Sulfatase"/>
</dbReference>
<dbReference type="Gene3D" id="3.40.720.10">
    <property type="entry name" value="Alkaline Phosphatase, subunit A"/>
    <property type="match status" value="2"/>
</dbReference>
<accession>A0A9Q3W8H4</accession>
<reference evidence="5" key="1">
    <citation type="submission" date="2022-01" db="EMBL/GenBank/DDBJ databases">
        <authorList>
            <person name="Karlyshev A.V."/>
            <person name="Jaspars M."/>
        </authorList>
    </citation>
    <scope>NUCLEOTIDE SEQUENCE</scope>
    <source>
        <strain evidence="5">AGSA3-2</strain>
    </source>
</reference>
<gene>
    <name evidence="5" type="ORF">LZG35_14325</name>
</gene>
<keyword evidence="2 5" id="KW-0378">Hydrolase</keyword>
<dbReference type="PANTHER" id="PTHR42693">
    <property type="entry name" value="ARYLSULFATASE FAMILY MEMBER"/>
    <property type="match status" value="1"/>
</dbReference>
<dbReference type="InterPro" id="IPR000917">
    <property type="entry name" value="Sulfatase_N"/>
</dbReference>
<dbReference type="InterPro" id="IPR017850">
    <property type="entry name" value="Alkaline_phosphatase_core_sf"/>
</dbReference>
<comment type="caution">
    <text evidence="5">The sequence shown here is derived from an EMBL/GenBank/DDBJ whole genome shotgun (WGS) entry which is preliminary data.</text>
</comment>
<dbReference type="Proteomes" id="UP001107961">
    <property type="component" value="Unassembled WGS sequence"/>
</dbReference>
<dbReference type="AlphaFoldDB" id="A0A9Q3W8H4"/>
<dbReference type="GO" id="GO:0004065">
    <property type="term" value="F:arylsulfatase activity"/>
    <property type="evidence" value="ECO:0007669"/>
    <property type="project" value="TreeGrafter"/>
</dbReference>
<dbReference type="PANTHER" id="PTHR42693:SF53">
    <property type="entry name" value="ENDO-4-O-SULFATASE"/>
    <property type="match status" value="1"/>
</dbReference>
<evidence type="ECO:0000256" key="2">
    <source>
        <dbReference type="ARBA" id="ARBA00022801"/>
    </source>
</evidence>
<dbReference type="RefSeq" id="WP_080531380.1">
    <property type="nucleotide sequence ID" value="NZ_CP012331.1"/>
</dbReference>
<keyword evidence="6" id="KW-1185">Reference proteome</keyword>
<evidence type="ECO:0000313" key="6">
    <source>
        <dbReference type="Proteomes" id="UP001107961"/>
    </source>
</evidence>
<evidence type="ECO:0000256" key="3">
    <source>
        <dbReference type="SAM" id="MobiDB-lite"/>
    </source>
</evidence>